<dbReference type="AlphaFoldDB" id="G2R4G4"/>
<dbReference type="RefSeq" id="XP_003653244.1">
    <property type="nucleotide sequence ID" value="XM_003653196.1"/>
</dbReference>
<keyword evidence="3" id="KW-1185">Reference proteome</keyword>
<evidence type="ECO:0000313" key="2">
    <source>
        <dbReference type="EMBL" id="AEO66908.1"/>
    </source>
</evidence>
<dbReference type="Proteomes" id="UP000008181">
    <property type="component" value="Chromosome 2"/>
</dbReference>
<dbReference type="KEGG" id="ttt:THITE_2115459"/>
<gene>
    <name evidence="2" type="ORF">THITE_2115459</name>
</gene>
<dbReference type="EMBL" id="CP003010">
    <property type="protein sequence ID" value="AEO66908.1"/>
    <property type="molecule type" value="Genomic_DNA"/>
</dbReference>
<name>G2R4G4_THETT</name>
<feature type="region of interest" description="Disordered" evidence="1">
    <location>
        <begin position="49"/>
        <end position="88"/>
    </location>
</feature>
<sequence>MAASSDPKSDHRGVGIASVIDHLSAGRADCAAQHAAFRLEPPVAMQWNPRRTRQGKPSWQRAHPLPRDLSPRPRSIGPPFAKMHKAKGRRSGGELYKYKVEDKKVRRRLEAQDPIPRPFSGWGIGRVGGYLAALAPRRDSTADPPFIDPWPVSGVQLRQAVEATGLISPGLPPALSVADLLALPIALYAPPVFPSTREARRRNWRGLEEGKMSC</sequence>
<dbReference type="HOGENOM" id="CLU_1289742_0_0_1"/>
<evidence type="ECO:0000313" key="3">
    <source>
        <dbReference type="Proteomes" id="UP000008181"/>
    </source>
</evidence>
<dbReference type="GeneID" id="11517565"/>
<organism evidence="2 3">
    <name type="scientific">Thermothielavioides terrestris (strain ATCC 38088 / NRRL 8126)</name>
    <name type="common">Thielavia terrestris</name>
    <dbReference type="NCBI Taxonomy" id="578455"/>
    <lineage>
        <taxon>Eukaryota</taxon>
        <taxon>Fungi</taxon>
        <taxon>Dikarya</taxon>
        <taxon>Ascomycota</taxon>
        <taxon>Pezizomycotina</taxon>
        <taxon>Sordariomycetes</taxon>
        <taxon>Sordariomycetidae</taxon>
        <taxon>Sordariales</taxon>
        <taxon>Chaetomiaceae</taxon>
        <taxon>Thermothielavioides</taxon>
        <taxon>Thermothielavioides terrestris</taxon>
    </lineage>
</organism>
<accession>G2R4G4</accession>
<proteinExistence type="predicted"/>
<reference evidence="2 3" key="1">
    <citation type="journal article" date="2011" name="Nat. Biotechnol.">
        <title>Comparative genomic analysis of the thermophilic biomass-degrading fungi Myceliophthora thermophila and Thielavia terrestris.</title>
        <authorList>
            <person name="Berka R.M."/>
            <person name="Grigoriev I.V."/>
            <person name="Otillar R."/>
            <person name="Salamov A."/>
            <person name="Grimwood J."/>
            <person name="Reid I."/>
            <person name="Ishmael N."/>
            <person name="John T."/>
            <person name="Darmond C."/>
            <person name="Moisan M.-C."/>
            <person name="Henrissat B."/>
            <person name="Coutinho P.M."/>
            <person name="Lombard V."/>
            <person name="Natvig D.O."/>
            <person name="Lindquist E."/>
            <person name="Schmutz J."/>
            <person name="Lucas S."/>
            <person name="Harris P."/>
            <person name="Powlowski J."/>
            <person name="Bellemare A."/>
            <person name="Taylor D."/>
            <person name="Butler G."/>
            <person name="de Vries R.P."/>
            <person name="Allijn I.E."/>
            <person name="van den Brink J."/>
            <person name="Ushinsky S."/>
            <person name="Storms R."/>
            <person name="Powell A.J."/>
            <person name="Paulsen I.T."/>
            <person name="Elbourne L.D.H."/>
            <person name="Baker S.E."/>
            <person name="Magnuson J."/>
            <person name="LaBoissiere S."/>
            <person name="Clutterbuck A.J."/>
            <person name="Martinez D."/>
            <person name="Wogulis M."/>
            <person name="de Leon A.L."/>
            <person name="Rey M.W."/>
            <person name="Tsang A."/>
        </authorList>
    </citation>
    <scope>NUCLEOTIDE SEQUENCE [LARGE SCALE GENOMIC DNA]</scope>
    <source>
        <strain evidence="3">ATCC 38088 / NRRL 8126</strain>
    </source>
</reference>
<evidence type="ECO:0000256" key="1">
    <source>
        <dbReference type="SAM" id="MobiDB-lite"/>
    </source>
</evidence>
<protein>
    <submittedName>
        <fullName evidence="2">Uncharacterized protein</fullName>
    </submittedName>
</protein>